<accession>G0R5Q8</accession>
<evidence type="ECO:0000313" key="1">
    <source>
        <dbReference type="EMBL" id="EGR27188.1"/>
    </source>
</evidence>
<dbReference type="RefSeq" id="XP_004024072.1">
    <property type="nucleotide sequence ID" value="XM_004024023.1"/>
</dbReference>
<dbReference type="EMBL" id="GL984382">
    <property type="protein sequence ID" value="EGR27188.1"/>
    <property type="molecule type" value="Genomic_DNA"/>
</dbReference>
<dbReference type="Proteomes" id="UP000008983">
    <property type="component" value="Unassembled WGS sequence"/>
</dbReference>
<protein>
    <submittedName>
        <fullName evidence="1">Type iii restriction res subunit family protein, putative</fullName>
    </submittedName>
</protein>
<sequence length="216" mass="25367">MICQDHSQLEFKQNIKIIEKNDKKKQSQLQLVIKNNNNKIIQTKINTSSLNNVELINENNNDIKKDKNKIIYTYEDFLIPPVINFDYSNYPSDWCRYCGARFASNFTKGPWGPRTLCTIHYIAWSQNKTLNLSQYPVLPTQPVNPEDQTEIQFMNRTKLKDEYFNPQLQLQQKMNTALQKKYVLKKITKEGGEEENSLRDQNKLVNICNDENANIN</sequence>
<reference evidence="1 2" key="1">
    <citation type="submission" date="2011-07" db="EMBL/GenBank/DDBJ databases">
        <authorList>
            <person name="Coyne R."/>
            <person name="Brami D."/>
            <person name="Johnson J."/>
            <person name="Hostetler J."/>
            <person name="Hannick L."/>
            <person name="Clark T."/>
            <person name="Cassidy-Hanley D."/>
            <person name="Inman J."/>
        </authorList>
    </citation>
    <scope>NUCLEOTIDE SEQUENCE [LARGE SCALE GENOMIC DNA]</scope>
    <source>
        <strain evidence="1 2">G5</strain>
    </source>
</reference>
<keyword evidence="2" id="KW-1185">Reference proteome</keyword>
<dbReference type="AlphaFoldDB" id="G0R5Q8"/>
<dbReference type="InParanoid" id="G0R5Q8"/>
<dbReference type="STRING" id="857967.G0R5Q8"/>
<organism evidence="1 2">
    <name type="scientific">Ichthyophthirius multifiliis</name>
    <name type="common">White spot disease agent</name>
    <name type="synonym">Ich</name>
    <dbReference type="NCBI Taxonomy" id="5932"/>
    <lineage>
        <taxon>Eukaryota</taxon>
        <taxon>Sar</taxon>
        <taxon>Alveolata</taxon>
        <taxon>Ciliophora</taxon>
        <taxon>Intramacronucleata</taxon>
        <taxon>Oligohymenophorea</taxon>
        <taxon>Hymenostomatida</taxon>
        <taxon>Ophryoglenina</taxon>
        <taxon>Ichthyophthirius</taxon>
    </lineage>
</organism>
<gene>
    <name evidence="1" type="ORF">IMG5_200330</name>
</gene>
<proteinExistence type="predicted"/>
<dbReference type="eggNOG" id="KOG0384">
    <property type="taxonomic scope" value="Eukaryota"/>
</dbReference>
<evidence type="ECO:0000313" key="2">
    <source>
        <dbReference type="Proteomes" id="UP000008983"/>
    </source>
</evidence>
<name>G0R5Q8_ICHMU</name>
<dbReference type="GeneID" id="14903253"/>